<evidence type="ECO:0008006" key="4">
    <source>
        <dbReference type="Google" id="ProtNLM"/>
    </source>
</evidence>
<dbReference type="OrthoDB" id="4966203at2"/>
<evidence type="ECO:0000313" key="2">
    <source>
        <dbReference type="EMBL" id="SFM97242.1"/>
    </source>
</evidence>
<feature type="transmembrane region" description="Helical" evidence="1">
    <location>
        <begin position="71"/>
        <end position="92"/>
    </location>
</feature>
<dbReference type="EMBL" id="FOVE01000001">
    <property type="protein sequence ID" value="SFM97242.1"/>
    <property type="molecule type" value="Genomic_DNA"/>
</dbReference>
<sequence>MKHIIAHTLRRSAWAPLLVLAFYAIAIKGFDAYVRWPDLDIPTHFAGGMAITYVYATLLRESQARLGTIPALIRSLCALGMTAITAILWEFMEFGTDYFFGMVTVLGVTDTLSDLFFGLAGGSATLAMLHLRALAPVPASVET</sequence>
<dbReference type="AlphaFoldDB" id="A0A1I4V7R2"/>
<keyword evidence="1" id="KW-1133">Transmembrane helix</keyword>
<keyword evidence="3" id="KW-1185">Reference proteome</keyword>
<dbReference type="RefSeq" id="WP_091189749.1">
    <property type="nucleotide sequence ID" value="NZ_FOVE01000001.1"/>
</dbReference>
<dbReference type="InterPro" id="IPR014509">
    <property type="entry name" value="YjdF-like"/>
</dbReference>
<name>A0A1I4V7R2_9NEIS</name>
<protein>
    <recommendedName>
        <fullName evidence="4">VanZ like family protein</fullName>
    </recommendedName>
</protein>
<keyword evidence="1" id="KW-0812">Transmembrane</keyword>
<reference evidence="3" key="1">
    <citation type="submission" date="2016-10" db="EMBL/GenBank/DDBJ databases">
        <authorList>
            <person name="Varghese N."/>
            <person name="Submissions S."/>
        </authorList>
    </citation>
    <scope>NUCLEOTIDE SEQUENCE [LARGE SCALE GENOMIC DNA]</scope>
    <source>
        <strain evidence="3">DSM 6150</strain>
    </source>
</reference>
<proteinExistence type="predicted"/>
<dbReference type="Pfam" id="PF09997">
    <property type="entry name" value="DUF2238"/>
    <property type="match status" value="1"/>
</dbReference>
<feature type="transmembrane region" description="Helical" evidence="1">
    <location>
        <begin position="12"/>
        <end position="29"/>
    </location>
</feature>
<evidence type="ECO:0000256" key="1">
    <source>
        <dbReference type="SAM" id="Phobius"/>
    </source>
</evidence>
<gene>
    <name evidence="2" type="ORF">SAMN05660284_00161</name>
</gene>
<keyword evidence="1" id="KW-0472">Membrane</keyword>
<feature type="transmembrane region" description="Helical" evidence="1">
    <location>
        <begin position="41"/>
        <end position="59"/>
    </location>
</feature>
<evidence type="ECO:0000313" key="3">
    <source>
        <dbReference type="Proteomes" id="UP000242869"/>
    </source>
</evidence>
<feature type="transmembrane region" description="Helical" evidence="1">
    <location>
        <begin position="98"/>
        <end position="122"/>
    </location>
</feature>
<dbReference type="Proteomes" id="UP000242869">
    <property type="component" value="Unassembled WGS sequence"/>
</dbReference>
<accession>A0A1I4V7R2</accession>
<organism evidence="2 3">
    <name type="scientific">Formivibrio citricus</name>
    <dbReference type="NCBI Taxonomy" id="83765"/>
    <lineage>
        <taxon>Bacteria</taxon>
        <taxon>Pseudomonadati</taxon>
        <taxon>Pseudomonadota</taxon>
        <taxon>Betaproteobacteria</taxon>
        <taxon>Neisseriales</taxon>
        <taxon>Chitinibacteraceae</taxon>
        <taxon>Formivibrio</taxon>
    </lineage>
</organism>